<dbReference type="RefSeq" id="WP_125292580.1">
    <property type="nucleotide sequence ID" value="NZ_JAPTZM010000007.1"/>
</dbReference>
<dbReference type="InterPro" id="IPR000836">
    <property type="entry name" value="PRTase_dom"/>
</dbReference>
<comment type="caution">
    <text evidence="3">The sequence shown here is derived from an EMBL/GenBank/DDBJ whole genome shotgun (WGS) entry which is preliminary data.</text>
</comment>
<dbReference type="NCBIfam" id="NF008616">
    <property type="entry name" value="PRK11595.1"/>
    <property type="match status" value="1"/>
</dbReference>
<organism evidence="3 4">
    <name type="scientific">Atlantibacter subterraneus</name>
    <dbReference type="NCBI Taxonomy" id="255519"/>
    <lineage>
        <taxon>Bacteria</taxon>
        <taxon>Pseudomonadati</taxon>
        <taxon>Pseudomonadota</taxon>
        <taxon>Gammaproteobacteria</taxon>
        <taxon>Enterobacterales</taxon>
        <taxon>Enterobacteriaceae</taxon>
        <taxon>Atlantibacter</taxon>
    </lineage>
</organism>
<evidence type="ECO:0000256" key="1">
    <source>
        <dbReference type="ARBA" id="ARBA00008007"/>
    </source>
</evidence>
<dbReference type="EMBL" id="RHXB01000003">
    <property type="protein sequence ID" value="RSE27844.1"/>
    <property type="molecule type" value="Genomic_DNA"/>
</dbReference>
<evidence type="ECO:0000313" key="3">
    <source>
        <dbReference type="EMBL" id="RSE27844.1"/>
    </source>
</evidence>
<dbReference type="InterPro" id="IPR051910">
    <property type="entry name" value="ComF/GntX_DNA_util-trans"/>
</dbReference>
<dbReference type="Proteomes" id="UP000275331">
    <property type="component" value="Unassembled WGS sequence"/>
</dbReference>
<reference evidence="3 4" key="1">
    <citation type="submission" date="2018-10" db="EMBL/GenBank/DDBJ databases">
        <title>Transmission dynamics of multidrug resistant bacteria on intensive care unit surfaces.</title>
        <authorList>
            <person name="D'Souza A.W."/>
            <person name="Potter R.F."/>
            <person name="Wallace M."/>
            <person name="Shupe A."/>
            <person name="Patel S."/>
            <person name="Sun S."/>
            <person name="Gul D."/>
            <person name="Kwon J.H."/>
            <person name="Andleeb S."/>
            <person name="Burnham C.-A.D."/>
            <person name="Dantas G."/>
        </authorList>
    </citation>
    <scope>NUCLEOTIDE SEQUENCE [LARGE SCALE GENOMIC DNA]</scope>
    <source>
        <strain evidence="3 4">AS_373</strain>
    </source>
</reference>
<comment type="similarity">
    <text evidence="1">Belongs to the ComF/GntX family.</text>
</comment>
<dbReference type="CDD" id="cd06223">
    <property type="entry name" value="PRTases_typeI"/>
    <property type="match status" value="1"/>
</dbReference>
<accession>A0A3R9ENW2</accession>
<dbReference type="Gene3D" id="3.40.50.2020">
    <property type="match status" value="1"/>
</dbReference>
<evidence type="ECO:0000313" key="4">
    <source>
        <dbReference type="Proteomes" id="UP000275331"/>
    </source>
</evidence>
<feature type="domain" description="Phosphoribosyltransferase" evidence="2">
    <location>
        <begin position="134"/>
        <end position="225"/>
    </location>
</feature>
<sequence length="227" mass="25621">MLTVPALCWLCRMPLAVSRWGICSCCYTALPAPPPCCPVCGLPAVVTTLPCGRCLRKSPPWQRLLYVTDYCPPLSTLVQGLKFYRQTALAQPLARLILLRVRQTQQESAFPLPDLIISVPLHRRRAWRRGFNQSALLAKPLARWLGCRYEARALKRVRNTPVQHHLSARLRKKNLHAAFRLELPVRDLHIVIVDDVVTTGSTVGEIAKLLHRHGAATVQVWCLCRTL</sequence>
<dbReference type="AlphaFoldDB" id="A0A3R9ENW2"/>
<proteinExistence type="inferred from homology"/>
<gene>
    <name evidence="3" type="primary">gntX</name>
    <name evidence="3" type="ORF">EGT71_05475</name>
</gene>
<dbReference type="SUPFAM" id="SSF53271">
    <property type="entry name" value="PRTase-like"/>
    <property type="match status" value="1"/>
</dbReference>
<evidence type="ECO:0000259" key="2">
    <source>
        <dbReference type="Pfam" id="PF00156"/>
    </source>
</evidence>
<dbReference type="PANTHER" id="PTHR47505:SF1">
    <property type="entry name" value="DNA UTILIZATION PROTEIN YHGH"/>
    <property type="match status" value="1"/>
</dbReference>
<dbReference type="Pfam" id="PF00156">
    <property type="entry name" value="Pribosyltran"/>
    <property type="match status" value="1"/>
</dbReference>
<name>A0A3R9ENW2_9ENTR</name>
<dbReference type="InterPro" id="IPR029057">
    <property type="entry name" value="PRTase-like"/>
</dbReference>
<protein>
    <submittedName>
        <fullName evidence="3">DNA utilization protein GntX</fullName>
    </submittedName>
</protein>
<dbReference type="PANTHER" id="PTHR47505">
    <property type="entry name" value="DNA UTILIZATION PROTEIN YHGH"/>
    <property type="match status" value="1"/>
</dbReference>
<dbReference type="OrthoDB" id="9793412at2"/>